<dbReference type="Proteomes" id="UP001629745">
    <property type="component" value="Unassembled WGS sequence"/>
</dbReference>
<evidence type="ECO:0000313" key="1">
    <source>
        <dbReference type="EMBL" id="MFM1724851.1"/>
    </source>
</evidence>
<keyword evidence="2" id="KW-1185">Reference proteome</keyword>
<dbReference type="EMBL" id="JBDLNV010000005">
    <property type="protein sequence ID" value="MFM1724851.1"/>
    <property type="molecule type" value="Genomic_DNA"/>
</dbReference>
<evidence type="ECO:0000313" key="2">
    <source>
        <dbReference type="Proteomes" id="UP001629745"/>
    </source>
</evidence>
<gene>
    <name evidence="1" type="ORF">ABEU20_003446</name>
</gene>
<dbReference type="RefSeq" id="WP_420165350.1">
    <property type="nucleotide sequence ID" value="NZ_JBDLNV010000005.1"/>
</dbReference>
<proteinExistence type="predicted"/>
<reference evidence="1 2" key="1">
    <citation type="submission" date="2023-11" db="EMBL/GenBank/DDBJ databases">
        <authorList>
            <person name="Val-Calvo J."/>
            <person name="Scortti M."/>
            <person name="Vazquez-Boland J."/>
        </authorList>
    </citation>
    <scope>NUCLEOTIDE SEQUENCE [LARGE SCALE GENOMIC DNA]</scope>
    <source>
        <strain evidence="1 2">PAM 2766</strain>
    </source>
</reference>
<organism evidence="1 2">
    <name type="scientific">Rhodococcus parequi</name>
    <dbReference type="NCBI Taxonomy" id="3137122"/>
    <lineage>
        <taxon>Bacteria</taxon>
        <taxon>Bacillati</taxon>
        <taxon>Actinomycetota</taxon>
        <taxon>Actinomycetes</taxon>
        <taxon>Mycobacteriales</taxon>
        <taxon>Nocardiaceae</taxon>
        <taxon>Rhodococcus</taxon>
    </lineage>
</organism>
<name>A0ABW9FH12_9NOCA</name>
<accession>A0ABW9FH12</accession>
<sequence length="113" mass="11768">MAAQSTTTANTTATARTAAEKTLTDGIGSVATSFEENLGRVQSLNETFLDAAKLSGTLTLDTYDKALTSVLDYNRSMASAAKFDWVTTLVDAQASLVQGLSAAATTAAREALR</sequence>
<evidence type="ECO:0008006" key="3">
    <source>
        <dbReference type="Google" id="ProtNLM"/>
    </source>
</evidence>
<comment type="caution">
    <text evidence="1">The sequence shown here is derived from an EMBL/GenBank/DDBJ whole genome shotgun (WGS) entry which is preliminary data.</text>
</comment>
<protein>
    <recommendedName>
        <fullName evidence="3">Phasin domain-containing protein</fullName>
    </recommendedName>
</protein>